<dbReference type="Pfam" id="PF07992">
    <property type="entry name" value="Pyr_redox_2"/>
    <property type="match status" value="1"/>
</dbReference>
<evidence type="ECO:0000256" key="12">
    <source>
        <dbReference type="SAM" id="Phobius"/>
    </source>
</evidence>
<evidence type="ECO:0000313" key="15">
    <source>
        <dbReference type="Proteomes" id="UP000215301"/>
    </source>
</evidence>
<dbReference type="RefSeq" id="WP_094043484.1">
    <property type="nucleotide sequence ID" value="NZ_NKHD01000004.1"/>
</dbReference>
<dbReference type="PRINTS" id="PR00411">
    <property type="entry name" value="PNDRDTASEI"/>
</dbReference>
<dbReference type="InterPro" id="IPR032808">
    <property type="entry name" value="DoxX"/>
</dbReference>
<evidence type="ECO:0000256" key="4">
    <source>
        <dbReference type="ARBA" id="ARBA00022630"/>
    </source>
</evidence>
<dbReference type="InterPro" id="IPR036188">
    <property type="entry name" value="FAD/NAD-bd_sf"/>
</dbReference>
<evidence type="ECO:0000256" key="1">
    <source>
        <dbReference type="ARBA" id="ARBA00004141"/>
    </source>
</evidence>
<dbReference type="InterPro" id="IPR045024">
    <property type="entry name" value="NDH-2"/>
</dbReference>
<dbReference type="InterPro" id="IPR023753">
    <property type="entry name" value="FAD/NAD-binding_dom"/>
</dbReference>
<evidence type="ECO:0000256" key="7">
    <source>
        <dbReference type="ARBA" id="ARBA00022989"/>
    </source>
</evidence>
<evidence type="ECO:0000259" key="13">
    <source>
        <dbReference type="Pfam" id="PF07992"/>
    </source>
</evidence>
<keyword evidence="6" id="KW-0274">FAD</keyword>
<dbReference type="PRINTS" id="PR00368">
    <property type="entry name" value="FADPNR"/>
</dbReference>
<keyword evidence="10 12" id="KW-0472">Membrane</keyword>
<comment type="catalytic activity">
    <reaction evidence="11">
        <text>a quinone + NADH + H(+) = a quinol + NAD(+)</text>
        <dbReference type="Rhea" id="RHEA:46160"/>
        <dbReference type="ChEBI" id="CHEBI:15378"/>
        <dbReference type="ChEBI" id="CHEBI:24646"/>
        <dbReference type="ChEBI" id="CHEBI:57540"/>
        <dbReference type="ChEBI" id="CHEBI:57945"/>
        <dbReference type="ChEBI" id="CHEBI:132124"/>
        <dbReference type="EC" id="1.6.5.9"/>
    </reaction>
</comment>
<keyword evidence="8" id="KW-0560">Oxidoreductase</keyword>
<dbReference type="Proteomes" id="UP000215301">
    <property type="component" value="Unassembled WGS sequence"/>
</dbReference>
<accession>A0A231VM45</accession>
<organism evidence="14 15">
    <name type="scientific">Thermoanaerobacterium thermosaccharolyticum</name>
    <name type="common">Clostridium thermosaccharolyticum</name>
    <dbReference type="NCBI Taxonomy" id="1517"/>
    <lineage>
        <taxon>Bacteria</taxon>
        <taxon>Bacillati</taxon>
        <taxon>Bacillota</taxon>
        <taxon>Clostridia</taxon>
        <taxon>Thermoanaerobacterales</taxon>
        <taxon>Thermoanaerobacteraceae</taxon>
        <taxon>Thermoanaerobacterium</taxon>
    </lineage>
</organism>
<dbReference type="GO" id="GO:0050136">
    <property type="term" value="F:NADH dehydrogenase (quinone) (non-electrogenic) activity"/>
    <property type="evidence" value="ECO:0007669"/>
    <property type="project" value="UniProtKB-EC"/>
</dbReference>
<dbReference type="EC" id="1.6.5.9" evidence="3"/>
<dbReference type="Pfam" id="PF07681">
    <property type="entry name" value="DoxX"/>
    <property type="match status" value="1"/>
</dbReference>
<evidence type="ECO:0000256" key="9">
    <source>
        <dbReference type="ARBA" id="ARBA00023027"/>
    </source>
</evidence>
<proteinExistence type="inferred from homology"/>
<evidence type="ECO:0000256" key="10">
    <source>
        <dbReference type="ARBA" id="ARBA00023136"/>
    </source>
</evidence>
<dbReference type="PANTHER" id="PTHR43706:SF47">
    <property type="entry name" value="EXTERNAL NADH-UBIQUINONE OXIDOREDUCTASE 1, MITOCHONDRIAL-RELATED"/>
    <property type="match status" value="1"/>
</dbReference>
<dbReference type="PANTHER" id="PTHR43706">
    <property type="entry name" value="NADH DEHYDROGENASE"/>
    <property type="match status" value="1"/>
</dbReference>
<dbReference type="EMBL" id="NKHD01000004">
    <property type="protein sequence ID" value="OXT09345.1"/>
    <property type="molecule type" value="Genomic_DNA"/>
</dbReference>
<keyword evidence="7 12" id="KW-1133">Transmembrane helix</keyword>
<sequence>MGAKIIVLGGGFGGATAAQKLDKYLLNDDIDITLIEKNDSQTYLTELHEVAGNRIKPEGVKVSLKEALEFTRVKIVQDEINKVDIENKKIYSKTAEYDYDYLVIACGSEPAYFGIPGMKEHAFTLWSLNDAEIINKHIRDMFKKAQYENNREKRAKMLTFIVGGGGFTGVEMMGELMEWVNRLCKEYKISRDEVKLTLVEALPKILPTVSREHLVQKVVNFFNKNGVEVKTNSMITSVTPDGITLKSGEEIPTKTLIWTGGIQGNSFVANIGLTTDKKGRIVVNKYMESSNPYIYAIGDSASYVGEDGKPMPALVESALQSADAAAYNICASIKGLPKKELKLNLHGNMVSVGRKFAIAELSGIGGLSGYPATFMKHIVNMHYLFGLSGLGMCAQYIRDQFIDVPDKGKLSIIENHVAVTTNMFWLSLMRVFLGLMWIISGIQHIQEGWLSSVKLSAGASAAPMQNVPAWYGWFMEKFIFPHAIFFQSVITLSEIGIGLLLVAGLFTFIAALGTIFLHINFYLSGMATFNNWWYVITAIAIMGGAGRAFGLDYYVMPWLSKVLKHWVRRKKLKLNVF</sequence>
<evidence type="ECO:0000256" key="8">
    <source>
        <dbReference type="ARBA" id="ARBA00023002"/>
    </source>
</evidence>
<feature type="transmembrane region" description="Helical" evidence="12">
    <location>
        <begin position="531"/>
        <end position="555"/>
    </location>
</feature>
<comment type="subcellular location">
    <subcellularLocation>
        <location evidence="1">Membrane</location>
        <topology evidence="1">Multi-pass membrane protein</topology>
    </subcellularLocation>
</comment>
<feature type="transmembrane region" description="Helical" evidence="12">
    <location>
        <begin position="495"/>
        <end position="519"/>
    </location>
</feature>
<comment type="caution">
    <text evidence="14">The sequence shown here is derived from an EMBL/GenBank/DDBJ whole genome shotgun (WGS) entry which is preliminary data.</text>
</comment>
<keyword evidence="4" id="KW-0285">Flavoprotein</keyword>
<evidence type="ECO:0000313" key="14">
    <source>
        <dbReference type="EMBL" id="OXT09345.1"/>
    </source>
</evidence>
<evidence type="ECO:0000256" key="5">
    <source>
        <dbReference type="ARBA" id="ARBA00022692"/>
    </source>
</evidence>
<evidence type="ECO:0000256" key="6">
    <source>
        <dbReference type="ARBA" id="ARBA00022827"/>
    </source>
</evidence>
<dbReference type="SUPFAM" id="SSF51905">
    <property type="entry name" value="FAD/NAD(P)-binding domain"/>
    <property type="match status" value="1"/>
</dbReference>
<keyword evidence="9" id="KW-0520">NAD</keyword>
<feature type="domain" description="FAD/NAD(P)-binding" evidence="13">
    <location>
        <begin position="4"/>
        <end position="321"/>
    </location>
</feature>
<name>A0A231VM45_THETR</name>
<protein>
    <recommendedName>
        <fullName evidence="3">NADH:ubiquinone reductase (non-electrogenic)</fullName>
        <ecNumber evidence="3">1.6.5.9</ecNumber>
    </recommendedName>
</protein>
<comment type="similarity">
    <text evidence="2">Belongs to the NADH dehydrogenase family.</text>
</comment>
<reference evidence="14 15" key="1">
    <citation type="submission" date="2017-06" db="EMBL/GenBank/DDBJ databases">
        <title>Isolation and characterization of a thermophilic and butanogenic Thermoanaerobacterium thermosaccharolyticum M5 capable of efficient degradation of hemicellulose.</title>
        <authorList>
            <person name="Xin F."/>
            <person name="Jiang Y."/>
        </authorList>
    </citation>
    <scope>NUCLEOTIDE SEQUENCE [LARGE SCALE GENOMIC DNA]</scope>
    <source>
        <strain evidence="14 15">M5</strain>
    </source>
</reference>
<evidence type="ECO:0000256" key="11">
    <source>
        <dbReference type="ARBA" id="ARBA00047599"/>
    </source>
</evidence>
<gene>
    <name evidence="14" type="ORF">CE561_01495</name>
</gene>
<evidence type="ECO:0000256" key="3">
    <source>
        <dbReference type="ARBA" id="ARBA00012637"/>
    </source>
</evidence>
<dbReference type="AlphaFoldDB" id="A0A231VM45"/>
<dbReference type="Gene3D" id="3.50.50.100">
    <property type="match status" value="1"/>
</dbReference>
<keyword evidence="5 12" id="KW-0812">Transmembrane</keyword>
<dbReference type="GO" id="GO:0016020">
    <property type="term" value="C:membrane"/>
    <property type="evidence" value="ECO:0007669"/>
    <property type="project" value="UniProtKB-SubCell"/>
</dbReference>
<evidence type="ECO:0000256" key="2">
    <source>
        <dbReference type="ARBA" id="ARBA00005272"/>
    </source>
</evidence>